<dbReference type="STRING" id="1071383.J7S2B1"/>
<sequence length="399" mass="46692">MAELEDSQVHAHFVDGHERKKSLVGITPLPLMSALAKMYPFLVVVDCLLDQVLWISSDNKLNFIYLVMEYLALRVLFTSSFIPFNLEAIIMYLIGITCSCFLPISFAYYIKSVYNELREGEPPTMDEIMDLCQNVVNKLKTIRAEMLNLIGGNGFSVRRLLTVCVILSPLQYALFKLRYLDARGFLLLTFLSASLFHSAAVQTTGILLWRLVWVRNLYHAAWNMDEECISLNQYIEYKSEHTSDKVHINLDEIRSDLPLETAKDFTFFLRSFLSNLGSENYNKSFVITKQEPLRKFHVLEITVIQNQRKWDLEGWLPRLMEYERPTFLLELAENNARKCSTLFGLESELPPNWFWLETTWRFEEWKYCNTQWVVLGENDTPECFTRTRNLKRLAFSETK</sequence>
<proteinExistence type="predicted"/>
<dbReference type="GO" id="GO:0005778">
    <property type="term" value="C:peroxisomal membrane"/>
    <property type="evidence" value="ECO:0007669"/>
    <property type="project" value="UniProtKB-SubCell"/>
</dbReference>
<keyword evidence="2 6" id="KW-0812">Transmembrane</keyword>
<dbReference type="HOGENOM" id="CLU_665907_0_0_1"/>
<protein>
    <recommendedName>
        <fullName evidence="7">TECPR1-like DysF domain-containing protein</fullName>
    </recommendedName>
</protein>
<gene>
    <name evidence="8" type="primary">KNAG0A03840</name>
    <name evidence="8" type="ordered locus">KNAG_0A03840</name>
</gene>
<keyword evidence="3 6" id="KW-1133">Transmembrane helix</keyword>
<evidence type="ECO:0000259" key="7">
    <source>
        <dbReference type="Pfam" id="PF06398"/>
    </source>
</evidence>
<dbReference type="OMA" id="TDWIYSD"/>
<keyword evidence="9" id="KW-1185">Reference proteome</keyword>
<dbReference type="Proteomes" id="UP000006310">
    <property type="component" value="Chromosome 1"/>
</dbReference>
<reference evidence="8 9" key="1">
    <citation type="journal article" date="2011" name="Proc. Natl. Acad. Sci. U.S.A.">
        <title>Evolutionary erosion of yeast sex chromosomes by mating-type switching accidents.</title>
        <authorList>
            <person name="Gordon J.L."/>
            <person name="Armisen D."/>
            <person name="Proux-Wera E."/>
            <person name="Oheigeartaigh S.S."/>
            <person name="Byrne K.P."/>
            <person name="Wolfe K.H."/>
        </authorList>
    </citation>
    <scope>NUCLEOTIDE SEQUENCE [LARGE SCALE GENOMIC DNA]</scope>
    <source>
        <strain evidence="9">ATCC MYA-139 / BCRC 22969 / CBS 8797 / CCRC 22969 / KCTC 17520 / NBRC 10181 / NCYC 3082</strain>
    </source>
</reference>
<keyword evidence="5" id="KW-0576">Peroxisome</keyword>
<accession>J7S2B1</accession>
<feature type="transmembrane region" description="Helical" evidence="6">
    <location>
        <begin position="89"/>
        <end position="110"/>
    </location>
</feature>
<dbReference type="GO" id="GO:0007031">
    <property type="term" value="P:peroxisome organization"/>
    <property type="evidence" value="ECO:0007669"/>
    <property type="project" value="TreeGrafter"/>
</dbReference>
<evidence type="ECO:0000256" key="5">
    <source>
        <dbReference type="ARBA" id="ARBA00023140"/>
    </source>
</evidence>
<evidence type="ECO:0000256" key="6">
    <source>
        <dbReference type="SAM" id="Phobius"/>
    </source>
</evidence>
<dbReference type="PANTHER" id="PTHR31679">
    <property type="entry name" value="PEROXISOMAL MEMBRANE PROTEIN PEX30-RELATED"/>
    <property type="match status" value="1"/>
</dbReference>
<dbReference type="EMBL" id="HE978314">
    <property type="protein sequence ID" value="CCK68064.1"/>
    <property type="molecule type" value="Genomic_DNA"/>
</dbReference>
<dbReference type="RefSeq" id="XP_022462310.1">
    <property type="nucleotide sequence ID" value="XM_022608152.1"/>
</dbReference>
<name>J7S2B1_HUIN7</name>
<dbReference type="InterPro" id="IPR010482">
    <property type="entry name" value="TECPR1-like_DysF"/>
</dbReference>
<evidence type="ECO:0000313" key="9">
    <source>
        <dbReference type="Proteomes" id="UP000006310"/>
    </source>
</evidence>
<feature type="transmembrane region" description="Helical" evidence="6">
    <location>
        <begin position="185"/>
        <end position="209"/>
    </location>
</feature>
<dbReference type="InterPro" id="IPR052646">
    <property type="entry name" value="Peroxisomal_PEX28-32"/>
</dbReference>
<dbReference type="PANTHER" id="PTHR31679:SF3">
    <property type="entry name" value="PEROXISOMAL MEMBRANE PROTEIN PEX32"/>
    <property type="match status" value="1"/>
</dbReference>
<dbReference type="AlphaFoldDB" id="J7S2B1"/>
<dbReference type="KEGG" id="kng:KNAG_0A03840"/>
<reference evidence="9" key="2">
    <citation type="submission" date="2012-08" db="EMBL/GenBank/DDBJ databases">
        <title>Genome sequence of Kazachstania naganishii.</title>
        <authorList>
            <person name="Gordon J.L."/>
            <person name="Armisen D."/>
            <person name="Proux-Wera E."/>
            <person name="OhEigeartaigh S.S."/>
            <person name="Byrne K.P."/>
            <person name="Wolfe K.H."/>
        </authorList>
    </citation>
    <scope>NUCLEOTIDE SEQUENCE [LARGE SCALE GENOMIC DNA]</scope>
    <source>
        <strain evidence="9">ATCC MYA-139 / BCRC 22969 / CBS 8797 / CCRC 22969 / KCTC 17520 / NBRC 10181 / NCYC 3082</strain>
    </source>
</reference>
<dbReference type="eggNOG" id="ENOG502QU0V">
    <property type="taxonomic scope" value="Eukaryota"/>
</dbReference>
<feature type="domain" description="TECPR1-like DysF" evidence="7">
    <location>
        <begin position="20"/>
        <end position="392"/>
    </location>
</feature>
<evidence type="ECO:0000256" key="3">
    <source>
        <dbReference type="ARBA" id="ARBA00022989"/>
    </source>
</evidence>
<evidence type="ECO:0000256" key="1">
    <source>
        <dbReference type="ARBA" id="ARBA00004585"/>
    </source>
</evidence>
<evidence type="ECO:0000313" key="8">
    <source>
        <dbReference type="EMBL" id="CCK68064.1"/>
    </source>
</evidence>
<dbReference type="GeneID" id="34523699"/>
<organism evidence="8 9">
    <name type="scientific">Huiozyma naganishii (strain ATCC MYA-139 / BCRC 22969 / CBS 8797 / KCTC 17520 / NBRC 10181 / NCYC 3082 / Yp74L-3)</name>
    <name type="common">Yeast</name>
    <name type="synonym">Kazachstania naganishii</name>
    <dbReference type="NCBI Taxonomy" id="1071383"/>
    <lineage>
        <taxon>Eukaryota</taxon>
        <taxon>Fungi</taxon>
        <taxon>Dikarya</taxon>
        <taxon>Ascomycota</taxon>
        <taxon>Saccharomycotina</taxon>
        <taxon>Saccharomycetes</taxon>
        <taxon>Saccharomycetales</taxon>
        <taxon>Saccharomycetaceae</taxon>
        <taxon>Huiozyma</taxon>
    </lineage>
</organism>
<keyword evidence="4 6" id="KW-0472">Membrane</keyword>
<dbReference type="OrthoDB" id="5586090at2759"/>
<evidence type="ECO:0000256" key="4">
    <source>
        <dbReference type="ARBA" id="ARBA00023136"/>
    </source>
</evidence>
<dbReference type="Pfam" id="PF06398">
    <property type="entry name" value="Pex24p"/>
    <property type="match status" value="1"/>
</dbReference>
<comment type="subcellular location">
    <subcellularLocation>
        <location evidence="1">Peroxisome membrane</location>
        <topology evidence="1">Multi-pass membrane protein</topology>
    </subcellularLocation>
</comment>
<feature type="transmembrane region" description="Helical" evidence="6">
    <location>
        <begin position="63"/>
        <end position="83"/>
    </location>
</feature>
<evidence type="ECO:0000256" key="2">
    <source>
        <dbReference type="ARBA" id="ARBA00022692"/>
    </source>
</evidence>